<proteinExistence type="predicted"/>
<reference evidence="2 3" key="1">
    <citation type="submission" date="2019-08" db="EMBL/GenBank/DDBJ databases">
        <title>Draft genome sequences of two oriental melons (Cucumis melo L. var makuwa).</title>
        <authorList>
            <person name="Kwon S.-Y."/>
        </authorList>
    </citation>
    <scope>NUCLEOTIDE SEQUENCE [LARGE SCALE GENOMIC DNA]</scope>
    <source>
        <strain evidence="3">cv. SW 3</strain>
        <tissue evidence="2">Leaf</tissue>
    </source>
</reference>
<dbReference type="AlphaFoldDB" id="A0A5A7V5L4"/>
<accession>A0A5A7V5L4</accession>
<evidence type="ECO:0000313" key="2">
    <source>
        <dbReference type="EMBL" id="KAA0061091.1"/>
    </source>
</evidence>
<sequence>MPILKEECYNLNSMIGFLPKAKTLPRVLTTLSHCCTHPKLALRFVRSFQVVERVGPVAYLLALPKGAYSLPEDATWEKVDVIQALYPNFHLEDKVDLWGRVMIRSQIERICYTSVTYMVDASSLDTRLNCEKKICSQTITEVSTGYPYMLLLVKALQIKRTLRSQQ</sequence>
<comment type="caution">
    <text evidence="2">The sequence shown here is derived from an EMBL/GenBank/DDBJ whole genome shotgun (WGS) entry which is preliminary data.</text>
</comment>
<gene>
    <name evidence="2" type="ORF">E6C27_scaffold501G002320</name>
</gene>
<protein>
    <submittedName>
        <fullName evidence="2">Transposon Ty3-G Gag-Pol polyprotein</fullName>
    </submittedName>
</protein>
<evidence type="ECO:0000313" key="3">
    <source>
        <dbReference type="Proteomes" id="UP000321393"/>
    </source>
</evidence>
<dbReference type="Pfam" id="PF24626">
    <property type="entry name" value="SH3_Tf2-1"/>
    <property type="match status" value="1"/>
</dbReference>
<organism evidence="2 3">
    <name type="scientific">Cucumis melo var. makuwa</name>
    <name type="common">Oriental melon</name>
    <dbReference type="NCBI Taxonomy" id="1194695"/>
    <lineage>
        <taxon>Eukaryota</taxon>
        <taxon>Viridiplantae</taxon>
        <taxon>Streptophyta</taxon>
        <taxon>Embryophyta</taxon>
        <taxon>Tracheophyta</taxon>
        <taxon>Spermatophyta</taxon>
        <taxon>Magnoliopsida</taxon>
        <taxon>eudicotyledons</taxon>
        <taxon>Gunneridae</taxon>
        <taxon>Pentapetalae</taxon>
        <taxon>rosids</taxon>
        <taxon>fabids</taxon>
        <taxon>Cucurbitales</taxon>
        <taxon>Cucurbitaceae</taxon>
        <taxon>Benincaseae</taxon>
        <taxon>Cucumis</taxon>
    </lineage>
</organism>
<name>A0A5A7V5L4_CUCMM</name>
<dbReference type="Proteomes" id="UP000321393">
    <property type="component" value="Unassembled WGS sequence"/>
</dbReference>
<dbReference type="InterPro" id="IPR056924">
    <property type="entry name" value="SH3_Tf2-1"/>
</dbReference>
<feature type="domain" description="Tf2-1-like SH3-like" evidence="1">
    <location>
        <begin position="36"/>
        <end position="66"/>
    </location>
</feature>
<dbReference type="EMBL" id="SSTE01005103">
    <property type="protein sequence ID" value="KAA0061091.1"/>
    <property type="molecule type" value="Genomic_DNA"/>
</dbReference>
<evidence type="ECO:0000259" key="1">
    <source>
        <dbReference type="Pfam" id="PF24626"/>
    </source>
</evidence>